<gene>
    <name evidence="3" type="ORF">VSX56_10705</name>
</gene>
<dbReference type="EMBL" id="JAYWLC010000007">
    <property type="protein sequence ID" value="MER5172245.1"/>
    <property type="molecule type" value="Genomic_DNA"/>
</dbReference>
<feature type="region of interest" description="Disordered" evidence="1">
    <location>
        <begin position="145"/>
        <end position="164"/>
    </location>
</feature>
<evidence type="ECO:0000313" key="4">
    <source>
        <dbReference type="Proteomes" id="UP001438953"/>
    </source>
</evidence>
<proteinExistence type="predicted"/>
<organism evidence="3 4">
    <name type="scientific">Thioclava kandeliae</name>
    <dbReference type="NCBI Taxonomy" id="3070818"/>
    <lineage>
        <taxon>Bacteria</taxon>
        <taxon>Pseudomonadati</taxon>
        <taxon>Pseudomonadota</taxon>
        <taxon>Alphaproteobacteria</taxon>
        <taxon>Rhodobacterales</taxon>
        <taxon>Paracoccaceae</taxon>
        <taxon>Thioclava</taxon>
    </lineage>
</organism>
<dbReference type="SUPFAM" id="SSF158682">
    <property type="entry name" value="TerB-like"/>
    <property type="match status" value="1"/>
</dbReference>
<comment type="caution">
    <text evidence="3">The sequence shown here is derived from an EMBL/GenBank/DDBJ whole genome shotgun (WGS) entry which is preliminary data.</text>
</comment>
<reference evidence="3 4" key="1">
    <citation type="submission" date="2024-06" db="EMBL/GenBank/DDBJ databases">
        <title>Thioclava kandeliae sp. nov. from a rhizosphere soil sample of Kandelia candel in a mangrove.</title>
        <authorList>
            <person name="Mu T."/>
        </authorList>
    </citation>
    <scope>NUCLEOTIDE SEQUENCE [LARGE SCALE GENOMIC DNA]</scope>
    <source>
        <strain evidence="3 4">CPCC 100088</strain>
    </source>
</reference>
<evidence type="ECO:0000256" key="1">
    <source>
        <dbReference type="SAM" id="MobiDB-lite"/>
    </source>
</evidence>
<dbReference type="Proteomes" id="UP001438953">
    <property type="component" value="Unassembled WGS sequence"/>
</dbReference>
<dbReference type="CDD" id="cd07313">
    <property type="entry name" value="terB_like_2"/>
    <property type="match status" value="1"/>
</dbReference>
<keyword evidence="4" id="KW-1185">Reference proteome</keyword>
<evidence type="ECO:0000259" key="2">
    <source>
        <dbReference type="Pfam" id="PF05099"/>
    </source>
</evidence>
<dbReference type="InterPro" id="IPR007791">
    <property type="entry name" value="DjlA_N"/>
</dbReference>
<name>A0ABV1SH64_9RHOB</name>
<dbReference type="Pfam" id="PF05099">
    <property type="entry name" value="TerB"/>
    <property type="match status" value="1"/>
</dbReference>
<dbReference type="InterPro" id="IPR029024">
    <property type="entry name" value="TerB-like"/>
</dbReference>
<feature type="domain" description="Co-chaperone DjlA N-terminal" evidence="2">
    <location>
        <begin position="23"/>
        <end position="139"/>
    </location>
</feature>
<evidence type="ECO:0000313" key="3">
    <source>
        <dbReference type="EMBL" id="MER5172245.1"/>
    </source>
</evidence>
<accession>A0ABV1SH64</accession>
<dbReference type="Gene3D" id="1.10.3680.10">
    <property type="entry name" value="TerB-like"/>
    <property type="match status" value="1"/>
</dbReference>
<dbReference type="RefSeq" id="WP_350936989.1">
    <property type="nucleotide sequence ID" value="NZ_JAYWLC010000007.1"/>
</dbReference>
<sequence>MFKSLLAALSAPEPDPLNTDDCELALAALLVRLARADEAYTEEERERIGRVLVGRGFSAEDARALRRDAEELEAQAPDTVRFTRALKEKVPYGDRASILEALWEVALADGERDADEDALIRLTSKLLGITDVDSALARQRVEERHAALSENASSTGQTKGPWGA</sequence>
<protein>
    <submittedName>
        <fullName evidence="3">TerB family tellurite resistance protein</fullName>
    </submittedName>
</protein>